<gene>
    <name evidence="3" type="ORF">CGZ75_10605</name>
</gene>
<dbReference type="InterPro" id="IPR038765">
    <property type="entry name" value="Papain-like_cys_pep_sf"/>
</dbReference>
<dbReference type="SUPFAM" id="SSF54001">
    <property type="entry name" value="Cysteine proteinases"/>
    <property type="match status" value="1"/>
</dbReference>
<dbReference type="RefSeq" id="WP_089524128.1">
    <property type="nucleotide sequence ID" value="NZ_NMUQ01000001.1"/>
</dbReference>
<evidence type="ECO:0000313" key="3">
    <source>
        <dbReference type="EMBL" id="OXM17051.1"/>
    </source>
</evidence>
<dbReference type="AlphaFoldDB" id="A0A229P4S0"/>
<keyword evidence="4" id="KW-1185">Reference proteome</keyword>
<proteinExistence type="predicted"/>
<organism evidence="3 4">
    <name type="scientific">Paenibacillus herberti</name>
    <dbReference type="NCBI Taxonomy" id="1619309"/>
    <lineage>
        <taxon>Bacteria</taxon>
        <taxon>Bacillati</taxon>
        <taxon>Bacillota</taxon>
        <taxon>Bacilli</taxon>
        <taxon>Bacillales</taxon>
        <taxon>Paenibacillaceae</taxon>
        <taxon>Paenibacillus</taxon>
    </lineage>
</organism>
<dbReference type="PANTHER" id="PTHR46333:SF2">
    <property type="entry name" value="CYTOKINESIS PROTEIN 3"/>
    <property type="match status" value="1"/>
</dbReference>
<dbReference type="GO" id="GO:0005737">
    <property type="term" value="C:cytoplasm"/>
    <property type="evidence" value="ECO:0007669"/>
    <property type="project" value="TreeGrafter"/>
</dbReference>
<comment type="caution">
    <text evidence="3">The sequence shown here is derived from an EMBL/GenBank/DDBJ whole genome shotgun (WGS) entry which is preliminary data.</text>
</comment>
<dbReference type="Proteomes" id="UP000215145">
    <property type="component" value="Unassembled WGS sequence"/>
</dbReference>
<evidence type="ECO:0000259" key="2">
    <source>
        <dbReference type="SMART" id="SM00460"/>
    </source>
</evidence>
<protein>
    <recommendedName>
        <fullName evidence="2">Transglutaminase-like domain-containing protein</fullName>
    </recommendedName>
</protein>
<dbReference type="Pfam" id="PF01841">
    <property type="entry name" value="Transglut_core"/>
    <property type="match status" value="1"/>
</dbReference>
<evidence type="ECO:0000256" key="1">
    <source>
        <dbReference type="SAM" id="SignalP"/>
    </source>
</evidence>
<evidence type="ECO:0000313" key="4">
    <source>
        <dbReference type="Proteomes" id="UP000215145"/>
    </source>
</evidence>
<dbReference type="PANTHER" id="PTHR46333">
    <property type="entry name" value="CYTOKINESIS PROTEIN 3"/>
    <property type="match status" value="1"/>
</dbReference>
<dbReference type="EMBL" id="NMUQ01000001">
    <property type="protein sequence ID" value="OXM17051.1"/>
    <property type="molecule type" value="Genomic_DNA"/>
</dbReference>
<dbReference type="InterPro" id="IPR052557">
    <property type="entry name" value="CAP/Cytokinesis_protein"/>
</dbReference>
<feature type="domain" description="Transglutaminase-like" evidence="2">
    <location>
        <begin position="196"/>
        <end position="252"/>
    </location>
</feature>
<dbReference type="InterPro" id="IPR002931">
    <property type="entry name" value="Transglutaminase-like"/>
</dbReference>
<dbReference type="Gene3D" id="3.10.620.30">
    <property type="match status" value="1"/>
</dbReference>
<accession>A0A229P4S0</accession>
<feature type="signal peptide" evidence="1">
    <location>
        <begin position="1"/>
        <end position="25"/>
    </location>
</feature>
<keyword evidence="1" id="KW-0732">Signal</keyword>
<dbReference type="SMART" id="SM00460">
    <property type="entry name" value="TGc"/>
    <property type="match status" value="1"/>
</dbReference>
<name>A0A229P4S0_9BACL</name>
<feature type="chain" id="PRO_5039604492" description="Transglutaminase-like domain-containing protein" evidence="1">
    <location>
        <begin position="26"/>
        <end position="300"/>
    </location>
</feature>
<reference evidence="3 4" key="1">
    <citation type="submission" date="2017-07" db="EMBL/GenBank/DDBJ databases">
        <title>Paenibacillus herberti R33 genome sequencing and assembly.</title>
        <authorList>
            <person name="Su W."/>
        </authorList>
    </citation>
    <scope>NUCLEOTIDE SEQUENCE [LARGE SCALE GENOMIC DNA]</scope>
    <source>
        <strain evidence="3 4">R33</strain>
    </source>
</reference>
<sequence length="300" mass="33016">MMGLNKKATTTAVLAVLLASSLVFPAPGQIHAASSEVSTTTAVIAGADKAKLYAPGSTHNASSYGEIADIVFNVMSNNYGDRVTIKFKGDTSGIDKKLQQVFKDVGSKDDYMRFVLKKMNWSWTSTASEATIEYGMTYWETPEQSEAVRQEARKALTDKTISGKQGKEHLQAIYEWVIGRLRYDSSLDDHSAYAGLFGANGTVCQGYALLLQRMLEEAGYENRMVYGSAKGDLHIWNLVKLNGTWLHLDTTLDDPGAGRSKLSYFLKSDAVLEKDHSWDRTAYPRSGAELKAAAMRSLKL</sequence>
<dbReference type="OrthoDB" id="9788327at2"/>